<dbReference type="GO" id="GO:0004638">
    <property type="term" value="F:phosphoribosylaminoimidazole carboxylase activity"/>
    <property type="evidence" value="ECO:0007669"/>
    <property type="project" value="UniProtKB-UniRule"/>
</dbReference>
<dbReference type="PIRSF" id="PIRSF001340">
    <property type="entry name" value="AIR_carboxylase"/>
    <property type="match status" value="1"/>
</dbReference>
<evidence type="ECO:0000256" key="8">
    <source>
        <dbReference type="ARBA" id="ARBA00022793"/>
    </source>
</evidence>
<comment type="catalytic activity">
    <reaction evidence="1 11">
        <text>5-amino-1-(5-phospho-D-ribosyl)imidazole-4-carboxylate + H(+) = 5-amino-1-(5-phospho-beta-D-ribosyl)imidazole + CO2</text>
        <dbReference type="Rhea" id="RHEA:10792"/>
        <dbReference type="ChEBI" id="CHEBI:15378"/>
        <dbReference type="ChEBI" id="CHEBI:16526"/>
        <dbReference type="ChEBI" id="CHEBI:77657"/>
        <dbReference type="ChEBI" id="CHEBI:137981"/>
        <dbReference type="EC" id="4.1.1.21"/>
    </reaction>
</comment>
<dbReference type="NCBIfam" id="TIGR01161">
    <property type="entry name" value="purK"/>
    <property type="match status" value="1"/>
</dbReference>
<evidence type="ECO:0000256" key="9">
    <source>
        <dbReference type="ARBA" id="ARBA00022840"/>
    </source>
</evidence>
<proteinExistence type="inferred from homology"/>
<evidence type="ECO:0000256" key="11">
    <source>
        <dbReference type="PIRNR" id="PIRNR001340"/>
    </source>
</evidence>
<dbReference type="InterPro" id="IPR011054">
    <property type="entry name" value="Rudment_hybrid_motif"/>
</dbReference>
<comment type="pathway">
    <text evidence="2 11">Purine metabolism; IMP biosynthesis via de novo pathway; 5-amino-1-(5-phospho-D-ribosyl)imidazole-4-carboxylate from 5-amino-1-(5-phospho-D-ribosyl)imidazole (carboxylase route): step 1/1.</text>
</comment>
<dbReference type="NCBIfam" id="NF004679">
    <property type="entry name" value="PRK06019.1-5"/>
    <property type="match status" value="1"/>
</dbReference>
<dbReference type="InterPro" id="IPR013815">
    <property type="entry name" value="ATP_grasp_subdomain_1"/>
</dbReference>
<keyword evidence="10 11" id="KW-0456">Lyase</keyword>
<dbReference type="InterPro" id="IPR016301">
    <property type="entry name" value="Ade2_fungi/plant"/>
</dbReference>
<dbReference type="EC" id="4.1.1.21" evidence="4 11"/>
<dbReference type="SMART" id="SM01001">
    <property type="entry name" value="AIRC"/>
    <property type="match status" value="1"/>
</dbReference>
<dbReference type="Pfam" id="PF22660">
    <property type="entry name" value="RS_preATP-grasp-like"/>
    <property type="match status" value="1"/>
</dbReference>
<dbReference type="AlphaFoldDB" id="A0A9P5NVA0"/>
<keyword evidence="14" id="KW-1185">Reference proteome</keyword>
<evidence type="ECO:0000256" key="5">
    <source>
        <dbReference type="ARBA" id="ARBA00021059"/>
    </source>
</evidence>
<evidence type="ECO:0000256" key="6">
    <source>
        <dbReference type="ARBA" id="ARBA00022741"/>
    </source>
</evidence>
<evidence type="ECO:0000313" key="13">
    <source>
        <dbReference type="EMBL" id="KAF8905766.1"/>
    </source>
</evidence>
<evidence type="ECO:0000256" key="10">
    <source>
        <dbReference type="ARBA" id="ARBA00023239"/>
    </source>
</evidence>
<dbReference type="PANTHER" id="PTHR11609:SF5">
    <property type="entry name" value="PHOSPHORIBOSYLAMINOIMIDAZOLE CARBOXYLASE"/>
    <property type="match status" value="1"/>
</dbReference>
<dbReference type="Proteomes" id="UP000724874">
    <property type="component" value="Unassembled WGS sequence"/>
</dbReference>
<reference evidence="13" key="1">
    <citation type="submission" date="2020-11" db="EMBL/GenBank/DDBJ databases">
        <authorList>
            <consortium name="DOE Joint Genome Institute"/>
            <person name="Ahrendt S."/>
            <person name="Riley R."/>
            <person name="Andreopoulos W."/>
            <person name="LaButti K."/>
            <person name="Pangilinan J."/>
            <person name="Ruiz-duenas F.J."/>
            <person name="Barrasa J.M."/>
            <person name="Sanchez-Garcia M."/>
            <person name="Camarero S."/>
            <person name="Miyauchi S."/>
            <person name="Serrano A."/>
            <person name="Linde D."/>
            <person name="Babiker R."/>
            <person name="Drula E."/>
            <person name="Ayuso-Fernandez I."/>
            <person name="Pacheco R."/>
            <person name="Padilla G."/>
            <person name="Ferreira P."/>
            <person name="Barriuso J."/>
            <person name="Kellner H."/>
            <person name="Castanera R."/>
            <person name="Alfaro M."/>
            <person name="Ramirez L."/>
            <person name="Pisabarro A.G."/>
            <person name="Kuo A."/>
            <person name="Tritt A."/>
            <person name="Lipzen A."/>
            <person name="He G."/>
            <person name="Yan M."/>
            <person name="Ng V."/>
            <person name="Cullen D."/>
            <person name="Martin F."/>
            <person name="Rosso M.-N."/>
            <person name="Henrissat B."/>
            <person name="Hibbett D."/>
            <person name="Martinez A.T."/>
            <person name="Grigoriev I.V."/>
        </authorList>
    </citation>
    <scope>NUCLEOTIDE SEQUENCE</scope>
    <source>
        <strain evidence="13">AH 44721</strain>
    </source>
</reference>
<dbReference type="SUPFAM" id="SSF52440">
    <property type="entry name" value="PreATP-grasp domain"/>
    <property type="match status" value="1"/>
</dbReference>
<keyword evidence="9 11" id="KW-0067">ATP-binding</keyword>
<accession>A0A9P5NVA0</accession>
<protein>
    <recommendedName>
        <fullName evidence="5 11">Phosphoribosylaminoimidazole carboxylase</fullName>
        <ecNumber evidence="4 11">4.1.1.21</ecNumber>
    </recommendedName>
</protein>
<dbReference type="Pfam" id="PF17769">
    <property type="entry name" value="PurK_C"/>
    <property type="match status" value="1"/>
</dbReference>
<dbReference type="GO" id="GO:0006189">
    <property type="term" value="P:'de novo' IMP biosynthetic process"/>
    <property type="evidence" value="ECO:0007669"/>
    <property type="project" value="UniProtKB-UniRule"/>
</dbReference>
<dbReference type="InterPro" id="IPR011761">
    <property type="entry name" value="ATP-grasp"/>
</dbReference>
<evidence type="ECO:0000256" key="1">
    <source>
        <dbReference type="ARBA" id="ARBA00001244"/>
    </source>
</evidence>
<dbReference type="SUPFAM" id="SSF56059">
    <property type="entry name" value="Glutathione synthetase ATP-binding domain-like"/>
    <property type="match status" value="1"/>
</dbReference>
<dbReference type="Pfam" id="PF02222">
    <property type="entry name" value="ATP-grasp"/>
    <property type="match status" value="1"/>
</dbReference>
<dbReference type="GO" id="GO:0046872">
    <property type="term" value="F:metal ion binding"/>
    <property type="evidence" value="ECO:0007669"/>
    <property type="project" value="InterPro"/>
</dbReference>
<dbReference type="PANTHER" id="PTHR11609">
    <property type="entry name" value="PURINE BIOSYNTHESIS PROTEIN 6/7, PUR6/7"/>
    <property type="match status" value="1"/>
</dbReference>
<dbReference type="OrthoDB" id="15425at2759"/>
<dbReference type="Gene3D" id="3.30.1490.20">
    <property type="entry name" value="ATP-grasp fold, A domain"/>
    <property type="match status" value="1"/>
</dbReference>
<name>A0A9P5NVA0_GYMJU</name>
<dbReference type="PROSITE" id="PS50975">
    <property type="entry name" value="ATP_GRASP"/>
    <property type="match status" value="1"/>
</dbReference>
<keyword evidence="8 11" id="KW-0210">Decarboxylase</keyword>
<organism evidence="13 14">
    <name type="scientific">Gymnopilus junonius</name>
    <name type="common">Spectacular rustgill mushroom</name>
    <name type="synonym">Gymnopilus spectabilis subsp. junonius</name>
    <dbReference type="NCBI Taxonomy" id="109634"/>
    <lineage>
        <taxon>Eukaryota</taxon>
        <taxon>Fungi</taxon>
        <taxon>Dikarya</taxon>
        <taxon>Basidiomycota</taxon>
        <taxon>Agaricomycotina</taxon>
        <taxon>Agaricomycetes</taxon>
        <taxon>Agaricomycetidae</taxon>
        <taxon>Agaricales</taxon>
        <taxon>Agaricineae</taxon>
        <taxon>Hymenogastraceae</taxon>
        <taxon>Gymnopilus</taxon>
    </lineage>
</organism>
<dbReference type="GO" id="GO:0005524">
    <property type="term" value="F:ATP binding"/>
    <property type="evidence" value="ECO:0007669"/>
    <property type="project" value="UniProtKB-UniRule"/>
</dbReference>
<dbReference type="HAMAP" id="MF_01929">
    <property type="entry name" value="PurE_classI"/>
    <property type="match status" value="1"/>
</dbReference>
<gene>
    <name evidence="13" type="ORF">CPB84DRAFT_1844768</name>
</gene>
<dbReference type="NCBIfam" id="TIGR01162">
    <property type="entry name" value="purE"/>
    <property type="match status" value="1"/>
</dbReference>
<evidence type="ECO:0000259" key="12">
    <source>
        <dbReference type="PROSITE" id="PS50975"/>
    </source>
</evidence>
<comment type="similarity">
    <text evidence="3 11">In the C-terminal section; belongs to the AIR carboxylase family. Class I subfamily.</text>
</comment>
<evidence type="ECO:0000256" key="7">
    <source>
        <dbReference type="ARBA" id="ARBA00022755"/>
    </source>
</evidence>
<dbReference type="Gene3D" id="3.30.470.20">
    <property type="entry name" value="ATP-grasp fold, B domain"/>
    <property type="match status" value="1"/>
</dbReference>
<sequence>MISDLTLLIRRWSAWSHARGFGFSFECQGRYTRLWRTCTSEANCVSLGSHLAHVDGSFADPEKIRELANKVDVLTVEIEHVDATTLEEVRLAGQGNKLAVHPSPSTIQIIQDKFRQKQHLASHGLPVSDFVAIESSVDSISDVAQKLGLPLMLKSRTMAYDGRGNFVLREVGQSQEAIQFLGNRPLYAEKWVPFSKEIAVMVVRTVDGEVQSYPVVETVHKDNICHLVFAPLRSRNASLSQRARSVAENAIKTFSGAGVFGVEMFLMEDGNIFINEIAPRPHNSGHYTIEACETSQYENHLRAILSLPLGSTALKVPAAAMLNLIGYSSSMAEITETTNVALSIPGASVHLYGKSECRKGRKMGHITIVADSDAQLRRRLRPLLESLPGSTPEEIDRYVPVQPTPGSGFSDAHPLVGIIMGSDSDLPVMLPAARILDRFNIPYELTIVSAHRTPDRLVEYARSASARGLRSIIAGAGGAAHLPGMVAAMTALPVIGVPVKGSSLDGVDSLHSIVQMPRGIPVATVAINNGMNAGLLAVRILSAGTPHLIDTMDEYMKDMEEEVLGKVQKLEEMGWENYQVKRT</sequence>
<dbReference type="InterPro" id="IPR016185">
    <property type="entry name" value="PreATP-grasp_dom_sf"/>
</dbReference>
<keyword evidence="6 11" id="KW-0547">Nucleotide-binding</keyword>
<keyword evidence="7 11" id="KW-0658">Purine biosynthesis</keyword>
<dbReference type="HAMAP" id="MF_01928">
    <property type="entry name" value="PurK"/>
    <property type="match status" value="1"/>
</dbReference>
<dbReference type="EMBL" id="JADNYJ010000021">
    <property type="protein sequence ID" value="KAF8905766.1"/>
    <property type="molecule type" value="Genomic_DNA"/>
</dbReference>
<dbReference type="FunFam" id="3.30.470.20:FF:000037">
    <property type="entry name" value="Phosphoribosylaminoimidazole carboxylase, chloroplastic"/>
    <property type="match status" value="1"/>
</dbReference>
<evidence type="ECO:0000256" key="2">
    <source>
        <dbReference type="ARBA" id="ARBA00004747"/>
    </source>
</evidence>
<dbReference type="InterPro" id="IPR005875">
    <property type="entry name" value="PurK"/>
</dbReference>
<dbReference type="InterPro" id="IPR040686">
    <property type="entry name" value="PurK_C"/>
</dbReference>
<dbReference type="InterPro" id="IPR003135">
    <property type="entry name" value="ATP-grasp_carboxylate-amine"/>
</dbReference>
<dbReference type="InterPro" id="IPR000031">
    <property type="entry name" value="PurE_dom"/>
</dbReference>
<dbReference type="SUPFAM" id="SSF51246">
    <property type="entry name" value="Rudiment single hybrid motif"/>
    <property type="match status" value="1"/>
</dbReference>
<feature type="domain" description="ATP-grasp" evidence="12">
    <location>
        <begin position="117"/>
        <end position="305"/>
    </location>
</feature>
<dbReference type="Pfam" id="PF00731">
    <property type="entry name" value="AIRC"/>
    <property type="match status" value="1"/>
</dbReference>
<dbReference type="InterPro" id="IPR054350">
    <property type="entry name" value="PurT/PurK_preATP-grasp"/>
</dbReference>
<dbReference type="Gene3D" id="3.40.50.20">
    <property type="match status" value="1"/>
</dbReference>
<dbReference type="Gene3D" id="3.40.50.1970">
    <property type="match status" value="1"/>
</dbReference>
<dbReference type="SUPFAM" id="SSF52255">
    <property type="entry name" value="N5-CAIR mutase (phosphoribosylaminoimidazole carboxylase, PurE)"/>
    <property type="match status" value="1"/>
</dbReference>
<comment type="caution">
    <text evidence="13">The sequence shown here is derived from an EMBL/GenBank/DDBJ whole genome shotgun (WGS) entry which is preliminary data.</text>
</comment>
<dbReference type="FunFam" id="3.40.50.1970:FF:000013">
    <property type="entry name" value="Phosphoribosylaminoimidazole carboxylase"/>
    <property type="match status" value="1"/>
</dbReference>
<evidence type="ECO:0000256" key="4">
    <source>
        <dbReference type="ARBA" id="ARBA00012329"/>
    </source>
</evidence>
<dbReference type="InterPro" id="IPR033747">
    <property type="entry name" value="PurE_ClassI"/>
</dbReference>
<evidence type="ECO:0000313" key="14">
    <source>
        <dbReference type="Proteomes" id="UP000724874"/>
    </source>
</evidence>
<evidence type="ECO:0000256" key="3">
    <source>
        <dbReference type="ARBA" id="ARBA00006114"/>
    </source>
</evidence>